<dbReference type="EMBL" id="BMCS01000001">
    <property type="protein sequence ID" value="GGF10163.1"/>
    <property type="molecule type" value="Genomic_DNA"/>
</dbReference>
<evidence type="ECO:0000313" key="1">
    <source>
        <dbReference type="EMBL" id="GGF10163.1"/>
    </source>
</evidence>
<evidence type="ECO:0008006" key="3">
    <source>
        <dbReference type="Google" id="ProtNLM"/>
    </source>
</evidence>
<protein>
    <recommendedName>
        <fullName evidence="3">DUF2256 domain-containing protein</fullName>
    </recommendedName>
</protein>
<dbReference type="Pfam" id="PF10013">
    <property type="entry name" value="DUF2256"/>
    <property type="match status" value="1"/>
</dbReference>
<name>A0ABQ1U803_9NOCA</name>
<sequence>MGRQRGDSSDWRESKACEVCGRPFDNRKRWAARGQWDDVRYCSAKCRAQARRERRAAD</sequence>
<dbReference type="InterPro" id="IPR017136">
    <property type="entry name" value="UCP037205"/>
</dbReference>
<dbReference type="RefSeq" id="WP_188486205.1">
    <property type="nucleotide sequence ID" value="NZ_BMCS01000001.1"/>
</dbReference>
<comment type="caution">
    <text evidence="1">The sequence shown here is derived from an EMBL/GenBank/DDBJ whole genome shotgun (WGS) entry which is preliminary data.</text>
</comment>
<reference evidence="2" key="1">
    <citation type="journal article" date="2019" name="Int. J. Syst. Evol. Microbiol.">
        <title>The Global Catalogue of Microorganisms (GCM) 10K type strain sequencing project: providing services to taxonomists for standard genome sequencing and annotation.</title>
        <authorList>
            <consortium name="The Broad Institute Genomics Platform"/>
            <consortium name="The Broad Institute Genome Sequencing Center for Infectious Disease"/>
            <person name="Wu L."/>
            <person name="Ma J."/>
        </authorList>
    </citation>
    <scope>NUCLEOTIDE SEQUENCE [LARGE SCALE GENOMIC DNA]</scope>
    <source>
        <strain evidence="2">CCM 7855</strain>
    </source>
</reference>
<organism evidence="1 2">
    <name type="scientific">Williamsia phyllosphaerae</name>
    <dbReference type="NCBI Taxonomy" id="885042"/>
    <lineage>
        <taxon>Bacteria</taxon>
        <taxon>Bacillati</taxon>
        <taxon>Actinomycetota</taxon>
        <taxon>Actinomycetes</taxon>
        <taxon>Mycobacteriales</taxon>
        <taxon>Nocardiaceae</taxon>
        <taxon>Williamsia</taxon>
    </lineage>
</organism>
<keyword evidence="2" id="KW-1185">Reference proteome</keyword>
<accession>A0ABQ1U803</accession>
<dbReference type="Proteomes" id="UP000632454">
    <property type="component" value="Unassembled WGS sequence"/>
</dbReference>
<evidence type="ECO:0000313" key="2">
    <source>
        <dbReference type="Proteomes" id="UP000632454"/>
    </source>
</evidence>
<gene>
    <name evidence="1" type="ORF">GCM10007298_02670</name>
</gene>
<proteinExistence type="predicted"/>